<comment type="caution">
    <text evidence="3">The sequence shown here is derived from an EMBL/GenBank/DDBJ whole genome shotgun (WGS) entry which is preliminary data.</text>
</comment>
<feature type="disulfide bond" evidence="1">
    <location>
        <begin position="20"/>
        <end position="33"/>
    </location>
</feature>
<dbReference type="OrthoDB" id="9423210at2759"/>
<dbReference type="GO" id="GO:0038023">
    <property type="term" value="F:signaling receptor activity"/>
    <property type="evidence" value="ECO:0007669"/>
    <property type="project" value="TreeGrafter"/>
</dbReference>
<evidence type="ECO:0000259" key="2">
    <source>
        <dbReference type="PROSITE" id="PS50050"/>
    </source>
</evidence>
<dbReference type="Proteomes" id="UP000653271">
    <property type="component" value="Unassembled WGS sequence"/>
</dbReference>
<dbReference type="Pfam" id="PF00020">
    <property type="entry name" value="TNFR_c6"/>
    <property type="match status" value="2"/>
</dbReference>
<feature type="domain" description="TNFR-Cys" evidence="2">
    <location>
        <begin position="3"/>
        <end position="41"/>
    </location>
</feature>
<evidence type="ECO:0000313" key="3">
    <source>
        <dbReference type="EMBL" id="NWH72169.1"/>
    </source>
</evidence>
<proteinExistence type="predicted"/>
<feature type="non-terminal residue" evidence="3">
    <location>
        <position position="127"/>
    </location>
</feature>
<sequence>CRRCPDGTFSAAGSGSCSLCRRCEGILRYSKGCSPDGDAECTCRAGYRCGGAGCSRCERGCPAGQERARRGCQPCRYGTYNDQPDGFCKNWTKCSGNQVLEPGTPSKDVICKHASDNLNLVSEITAD</sequence>
<dbReference type="PANTHER" id="PTHR47139:SF1">
    <property type="entry name" value="TUMOR NECROSIS FACTOR RECEPTOR SUPERFAMILY MEMBER 9"/>
    <property type="match status" value="1"/>
</dbReference>
<dbReference type="AlphaFoldDB" id="A0A850X1G8"/>
<feature type="disulfide bond" evidence="1">
    <location>
        <begin position="23"/>
        <end position="41"/>
    </location>
</feature>
<accession>A0A850X1G8</accession>
<dbReference type="PANTHER" id="PTHR47139">
    <property type="entry name" value="TUMOR NECROSIS FACTOR RECEPTOR SUPERFAMILY MEMBER 9"/>
    <property type="match status" value="1"/>
</dbReference>
<dbReference type="EMBL" id="WAAB01005835">
    <property type="protein sequence ID" value="NWH72169.1"/>
    <property type="molecule type" value="Genomic_DNA"/>
</dbReference>
<protein>
    <submittedName>
        <fullName evidence="3">TNR9 factor</fullName>
    </submittedName>
</protein>
<keyword evidence="4" id="KW-1185">Reference proteome</keyword>
<name>A0A850X1G8_PIACA</name>
<dbReference type="SMART" id="SM00208">
    <property type="entry name" value="TNFR"/>
    <property type="match status" value="2"/>
</dbReference>
<comment type="caution">
    <text evidence="1">Lacks conserved residue(s) required for the propagation of feature annotation.</text>
</comment>
<gene>
    <name evidence="3" type="primary">Tnfrsf9</name>
    <name evidence="3" type="ORF">PIACAY_R06350</name>
</gene>
<organism evidence="3 4">
    <name type="scientific">Piaya cayana</name>
    <name type="common">Common squirrel cuckoo</name>
    <dbReference type="NCBI Taxonomy" id="33601"/>
    <lineage>
        <taxon>Eukaryota</taxon>
        <taxon>Metazoa</taxon>
        <taxon>Chordata</taxon>
        <taxon>Craniata</taxon>
        <taxon>Vertebrata</taxon>
        <taxon>Euteleostomi</taxon>
        <taxon>Archelosauria</taxon>
        <taxon>Archosauria</taxon>
        <taxon>Dinosauria</taxon>
        <taxon>Saurischia</taxon>
        <taxon>Theropoda</taxon>
        <taxon>Coelurosauria</taxon>
        <taxon>Aves</taxon>
        <taxon>Neognathae</taxon>
        <taxon>Neoaves</taxon>
        <taxon>Otidimorphae</taxon>
        <taxon>Cuculiformes</taxon>
        <taxon>Coccyzidae</taxon>
        <taxon>Piaya</taxon>
    </lineage>
</organism>
<evidence type="ECO:0000256" key="1">
    <source>
        <dbReference type="PROSITE-ProRule" id="PRU00206"/>
    </source>
</evidence>
<feature type="non-terminal residue" evidence="3">
    <location>
        <position position="1"/>
    </location>
</feature>
<keyword evidence="1" id="KW-1015">Disulfide bond</keyword>
<dbReference type="PROSITE" id="PS50050">
    <property type="entry name" value="TNFR_NGFR_2"/>
    <property type="match status" value="1"/>
</dbReference>
<dbReference type="SUPFAM" id="SSF57586">
    <property type="entry name" value="TNF receptor-like"/>
    <property type="match status" value="1"/>
</dbReference>
<dbReference type="GO" id="GO:0042127">
    <property type="term" value="P:regulation of cell population proliferation"/>
    <property type="evidence" value="ECO:0007669"/>
    <property type="project" value="TreeGrafter"/>
</dbReference>
<dbReference type="Gene3D" id="2.10.50.10">
    <property type="entry name" value="Tumor Necrosis Factor Receptor, subunit A, domain 2"/>
    <property type="match status" value="2"/>
</dbReference>
<evidence type="ECO:0000313" key="4">
    <source>
        <dbReference type="Proteomes" id="UP000653271"/>
    </source>
</evidence>
<reference evidence="3" key="1">
    <citation type="submission" date="2019-09" db="EMBL/GenBank/DDBJ databases">
        <title>Bird 10,000 Genomes (B10K) Project - Family phase.</title>
        <authorList>
            <person name="Zhang G."/>
        </authorList>
    </citation>
    <scope>NUCLEOTIDE SEQUENCE</scope>
    <source>
        <strain evidence="3">B10K-DU-008-47</strain>
        <tissue evidence="3">Mixed tissue sample</tissue>
    </source>
</reference>
<dbReference type="InterPro" id="IPR001368">
    <property type="entry name" value="TNFR/NGFR_Cys_rich_reg"/>
</dbReference>
<feature type="repeat" description="TNFR-Cys" evidence="1">
    <location>
        <begin position="3"/>
        <end position="41"/>
    </location>
</feature>